<keyword evidence="4" id="KW-1003">Cell membrane</keyword>
<organism evidence="13 14">
    <name type="scientific">Methylobacterium nodulans (strain LMG 21967 / CNCM I-2342 / ORS 2060)</name>
    <dbReference type="NCBI Taxonomy" id="460265"/>
    <lineage>
        <taxon>Bacteria</taxon>
        <taxon>Pseudomonadati</taxon>
        <taxon>Pseudomonadota</taxon>
        <taxon>Alphaproteobacteria</taxon>
        <taxon>Hyphomicrobiales</taxon>
        <taxon>Methylobacteriaceae</taxon>
        <taxon>Methylobacterium</taxon>
    </lineage>
</organism>
<accession>B8IQE2</accession>
<dbReference type="eggNOG" id="COG2148">
    <property type="taxonomic scope" value="Bacteria"/>
</dbReference>
<evidence type="ECO:0000256" key="8">
    <source>
        <dbReference type="ARBA" id="ARBA00023136"/>
    </source>
</evidence>
<evidence type="ECO:0000256" key="2">
    <source>
        <dbReference type="ARBA" id="ARBA00004236"/>
    </source>
</evidence>
<protein>
    <submittedName>
        <fullName evidence="13">Exopolysaccharide biosynthesis polyprenyl glycosylphosphotransferase</fullName>
        <ecNumber evidence="13">2.7.8.6</ecNumber>
    </submittedName>
</protein>
<feature type="transmembrane region" description="Helical" evidence="11">
    <location>
        <begin position="103"/>
        <end position="121"/>
    </location>
</feature>
<feature type="compositionally biased region" description="Polar residues" evidence="10">
    <location>
        <begin position="1"/>
        <end position="10"/>
    </location>
</feature>
<keyword evidence="9" id="KW-0270">Exopolysaccharide synthesis</keyword>
<proteinExistence type="inferred from homology"/>
<evidence type="ECO:0000259" key="12">
    <source>
        <dbReference type="Pfam" id="PF02397"/>
    </source>
</evidence>
<comment type="subcellular location">
    <subcellularLocation>
        <location evidence="2">Cell membrane</location>
    </subcellularLocation>
    <subcellularLocation>
        <location evidence="1">Membrane</location>
        <topology evidence="1">Multi-pass membrane protein</topology>
    </subcellularLocation>
</comment>
<feature type="transmembrane region" description="Helical" evidence="11">
    <location>
        <begin position="68"/>
        <end position="91"/>
    </location>
</feature>
<evidence type="ECO:0000256" key="11">
    <source>
        <dbReference type="SAM" id="Phobius"/>
    </source>
</evidence>
<dbReference type="InterPro" id="IPR003362">
    <property type="entry name" value="Bact_transf"/>
</dbReference>
<dbReference type="KEGG" id="mno:Mnod_5612"/>
<dbReference type="GO" id="GO:0005886">
    <property type="term" value="C:plasma membrane"/>
    <property type="evidence" value="ECO:0007669"/>
    <property type="project" value="UniProtKB-SubCell"/>
</dbReference>
<keyword evidence="5 13" id="KW-0808">Transferase</keyword>
<dbReference type="Proteomes" id="UP000008207">
    <property type="component" value="Chromosome"/>
</dbReference>
<dbReference type="NCBIfam" id="TIGR03025">
    <property type="entry name" value="EPS_sugtrans"/>
    <property type="match status" value="1"/>
</dbReference>
<dbReference type="EMBL" id="CP001349">
    <property type="protein sequence ID" value="ACL60454.1"/>
    <property type="molecule type" value="Genomic_DNA"/>
</dbReference>
<keyword evidence="6 11" id="KW-0812">Transmembrane</keyword>
<keyword evidence="14" id="KW-1185">Reference proteome</keyword>
<dbReference type="InterPro" id="IPR017475">
    <property type="entry name" value="EPS_sugar_tfrase"/>
</dbReference>
<dbReference type="EC" id="2.7.8.6" evidence="13"/>
<dbReference type="AlphaFoldDB" id="B8IQE2"/>
<dbReference type="RefSeq" id="WP_015932058.1">
    <property type="nucleotide sequence ID" value="NC_011894.1"/>
</dbReference>
<dbReference type="Pfam" id="PF02397">
    <property type="entry name" value="Bac_transf"/>
    <property type="match status" value="1"/>
</dbReference>
<evidence type="ECO:0000313" key="14">
    <source>
        <dbReference type="Proteomes" id="UP000008207"/>
    </source>
</evidence>
<feature type="domain" description="Bacterial sugar transferase" evidence="12">
    <location>
        <begin position="286"/>
        <end position="479"/>
    </location>
</feature>
<comment type="similarity">
    <text evidence="3">Belongs to the bacterial sugar transferase family.</text>
</comment>
<dbReference type="STRING" id="460265.Mnod_5612"/>
<feature type="transmembrane region" description="Helical" evidence="11">
    <location>
        <begin position="291"/>
        <end position="315"/>
    </location>
</feature>
<evidence type="ECO:0000256" key="6">
    <source>
        <dbReference type="ARBA" id="ARBA00022692"/>
    </source>
</evidence>
<dbReference type="PANTHER" id="PTHR30576">
    <property type="entry name" value="COLANIC BIOSYNTHESIS UDP-GLUCOSE LIPID CARRIER TRANSFERASE"/>
    <property type="match status" value="1"/>
</dbReference>
<evidence type="ECO:0000313" key="13">
    <source>
        <dbReference type="EMBL" id="ACL60454.1"/>
    </source>
</evidence>
<dbReference type="PANTHER" id="PTHR30576:SF4">
    <property type="entry name" value="UNDECAPRENYL-PHOSPHATE GALACTOSE PHOSPHOTRANSFERASE"/>
    <property type="match status" value="1"/>
</dbReference>
<reference evidence="13 14" key="1">
    <citation type="submission" date="2009-01" db="EMBL/GenBank/DDBJ databases">
        <title>Complete sequence of chromosome of Methylobacterium nodulans ORS 2060.</title>
        <authorList>
            <consortium name="US DOE Joint Genome Institute"/>
            <person name="Lucas S."/>
            <person name="Copeland A."/>
            <person name="Lapidus A."/>
            <person name="Glavina del Rio T."/>
            <person name="Dalin E."/>
            <person name="Tice H."/>
            <person name="Bruce D."/>
            <person name="Goodwin L."/>
            <person name="Pitluck S."/>
            <person name="Sims D."/>
            <person name="Brettin T."/>
            <person name="Detter J.C."/>
            <person name="Han C."/>
            <person name="Larimer F."/>
            <person name="Land M."/>
            <person name="Hauser L."/>
            <person name="Kyrpides N."/>
            <person name="Ivanova N."/>
            <person name="Marx C.J."/>
            <person name="Richardson P."/>
        </authorList>
    </citation>
    <scope>NUCLEOTIDE SEQUENCE [LARGE SCALE GENOMIC DNA]</scope>
    <source>
        <strain evidence="14">LMG 21967 / CNCM I-2342 / ORS 2060</strain>
    </source>
</reference>
<evidence type="ECO:0000256" key="3">
    <source>
        <dbReference type="ARBA" id="ARBA00006464"/>
    </source>
</evidence>
<dbReference type="GO" id="GO:0047360">
    <property type="term" value="F:undecaprenyl-phosphate galactose phosphotransferase activity"/>
    <property type="evidence" value="ECO:0007669"/>
    <property type="project" value="UniProtKB-EC"/>
</dbReference>
<name>B8IQE2_METNO</name>
<feature type="transmembrane region" description="Helical" evidence="11">
    <location>
        <begin position="32"/>
        <end position="56"/>
    </location>
</feature>
<sequence>MRNGNTAMSSVGTVARTTRAERRPARRGRRSVVAGALLAGDAMVAIAAAVAASGLLQLGGVPVQANAALAGPLTLPTLAVLPIFAALGLYGSDGPSPPERLRLRALGLVLYAIACLLVAAGRVTPHHLGAITLVAGLLLVLGYYSEWAVQRVLIRAGAWGAPTLIIGADEAGRALARTLLAQPELGLRPIGIVADRIPEAPPEQLPLVDSLDATGLSSAEVIVFSSCAELARHDGIRSGAGPSARLLLAQRIEDLQDLWLQVRPLGGAVGLEIRRELYRPRNLLLKRMLDGVLAGLGLLVVAPLIALLAGLITLADPGSPFYVQVRVGRNGRPIRVLKLRTMYRDAEQRLRDHLEASPAARAEWQRFFKLADDPRVLPKVGHFLRRSSLDELPQLWNILRGDMSLVGPRPFPSYHLDGFGPAFRRLRTSVPPGLTGLWQISARSDGDLAVQESQDTYYIRNWSLWLDLYILLATIPAVLGAKGAR</sequence>
<keyword evidence="7 11" id="KW-1133">Transmembrane helix</keyword>
<gene>
    <name evidence="13" type="ordered locus">Mnod_5612</name>
</gene>
<evidence type="ECO:0000256" key="9">
    <source>
        <dbReference type="ARBA" id="ARBA00023169"/>
    </source>
</evidence>
<evidence type="ECO:0000256" key="7">
    <source>
        <dbReference type="ARBA" id="ARBA00022989"/>
    </source>
</evidence>
<feature type="transmembrane region" description="Helical" evidence="11">
    <location>
        <begin position="127"/>
        <end position="145"/>
    </location>
</feature>
<feature type="region of interest" description="Disordered" evidence="10">
    <location>
        <begin position="1"/>
        <end position="27"/>
    </location>
</feature>
<evidence type="ECO:0000256" key="5">
    <source>
        <dbReference type="ARBA" id="ARBA00022679"/>
    </source>
</evidence>
<keyword evidence="8 11" id="KW-0472">Membrane</keyword>
<evidence type="ECO:0000256" key="4">
    <source>
        <dbReference type="ARBA" id="ARBA00022475"/>
    </source>
</evidence>
<dbReference type="GO" id="GO:0000271">
    <property type="term" value="P:polysaccharide biosynthetic process"/>
    <property type="evidence" value="ECO:0007669"/>
    <property type="project" value="UniProtKB-KW"/>
</dbReference>
<dbReference type="OrthoDB" id="9808602at2"/>
<evidence type="ECO:0000256" key="10">
    <source>
        <dbReference type="SAM" id="MobiDB-lite"/>
    </source>
</evidence>
<evidence type="ECO:0000256" key="1">
    <source>
        <dbReference type="ARBA" id="ARBA00004141"/>
    </source>
</evidence>
<dbReference type="HOGENOM" id="CLU_024920_3_5_5"/>